<evidence type="ECO:0000256" key="1">
    <source>
        <dbReference type="ARBA" id="ARBA00004496"/>
    </source>
</evidence>
<reference evidence="6 7" key="1">
    <citation type="submission" date="2020-03" db="EMBL/GenBank/DDBJ databases">
        <title>Dissostichus mawsoni Genome sequencing and assembly.</title>
        <authorList>
            <person name="Park H."/>
        </authorList>
    </citation>
    <scope>NUCLEOTIDE SEQUENCE [LARGE SCALE GENOMIC DNA]</scope>
    <source>
        <strain evidence="6">DM0001</strain>
        <tissue evidence="6">Muscle</tissue>
    </source>
</reference>
<evidence type="ECO:0000256" key="2">
    <source>
        <dbReference type="ARBA" id="ARBA00022490"/>
    </source>
</evidence>
<protein>
    <recommendedName>
        <fullName evidence="8">PX domain-containing protein</fullName>
    </recommendedName>
</protein>
<evidence type="ECO:0000313" key="6">
    <source>
        <dbReference type="EMBL" id="KAF3852663.1"/>
    </source>
</evidence>
<gene>
    <name evidence="6" type="ORF">F7725_006018</name>
</gene>
<feature type="domain" description="PX" evidence="4">
    <location>
        <begin position="463"/>
        <end position="506"/>
    </location>
</feature>
<organism evidence="6 7">
    <name type="scientific">Dissostichus mawsoni</name>
    <name type="common">Antarctic cod</name>
    <dbReference type="NCBI Taxonomy" id="36200"/>
    <lineage>
        <taxon>Eukaryota</taxon>
        <taxon>Metazoa</taxon>
        <taxon>Chordata</taxon>
        <taxon>Craniata</taxon>
        <taxon>Vertebrata</taxon>
        <taxon>Euteleostomi</taxon>
        <taxon>Actinopterygii</taxon>
        <taxon>Neopterygii</taxon>
        <taxon>Teleostei</taxon>
        <taxon>Neoteleostei</taxon>
        <taxon>Acanthomorphata</taxon>
        <taxon>Eupercaria</taxon>
        <taxon>Perciformes</taxon>
        <taxon>Notothenioidei</taxon>
        <taxon>Nototheniidae</taxon>
        <taxon>Dissostichus</taxon>
    </lineage>
</organism>
<dbReference type="Proteomes" id="UP000518266">
    <property type="component" value="Unassembled WGS sequence"/>
</dbReference>
<dbReference type="Pfam" id="PF23142">
    <property type="entry name" value="PH_PLEKHM2"/>
    <property type="match status" value="1"/>
</dbReference>
<feature type="non-terminal residue" evidence="6">
    <location>
        <position position="1"/>
    </location>
</feature>
<dbReference type="InterPro" id="IPR057288">
    <property type="entry name" value="PH_PLEKHM2"/>
</dbReference>
<dbReference type="Pfam" id="PF00787">
    <property type="entry name" value="PX"/>
    <property type="match status" value="1"/>
</dbReference>
<evidence type="ECO:0000256" key="3">
    <source>
        <dbReference type="SAM" id="MobiDB-lite"/>
    </source>
</evidence>
<keyword evidence="2" id="KW-0963">Cytoplasm</keyword>
<dbReference type="InterPro" id="IPR001683">
    <property type="entry name" value="PX_dom"/>
</dbReference>
<proteinExistence type="predicted"/>
<dbReference type="GO" id="GO:0035091">
    <property type="term" value="F:phosphatidylinositol binding"/>
    <property type="evidence" value="ECO:0007669"/>
    <property type="project" value="InterPro"/>
</dbReference>
<evidence type="ECO:0000259" key="4">
    <source>
        <dbReference type="Pfam" id="PF00787"/>
    </source>
</evidence>
<name>A0A7J5YU17_DISMA</name>
<feature type="domain" description="PLEKHM2 PH" evidence="5">
    <location>
        <begin position="172"/>
        <end position="254"/>
    </location>
</feature>
<dbReference type="GO" id="GO:0005737">
    <property type="term" value="C:cytoplasm"/>
    <property type="evidence" value="ECO:0007669"/>
    <property type="project" value="UniProtKB-SubCell"/>
</dbReference>
<accession>A0A7J5YU17</accession>
<evidence type="ECO:0000259" key="5">
    <source>
        <dbReference type="Pfam" id="PF23142"/>
    </source>
</evidence>
<dbReference type="OrthoDB" id="3176171at2759"/>
<feature type="compositionally biased region" description="Basic residues" evidence="3">
    <location>
        <begin position="551"/>
        <end position="560"/>
    </location>
</feature>
<evidence type="ECO:0008006" key="8">
    <source>
        <dbReference type="Google" id="ProtNLM"/>
    </source>
</evidence>
<comment type="subcellular location">
    <subcellularLocation>
        <location evidence="1">Cytoplasm</location>
    </subcellularLocation>
</comment>
<sequence>MVNFPMLKNSVNGNISESVNKTNSKTEKVAANRGYGFGYFAGKLSEVYKDASRTLQGTSEIIRNVRVTEMKDVVSQYVTMMSKELPLINRMQPEPQTCFDAKENKVSLVDLSKDCALISPLPPALSELQSFTSQKMLEKLESLSPRKVNKLLSVFWLKAANSKQPIPKPGCLLLTEKEIIVLSSEANSDDTITIRHHFNLLEIKMVQISLAGQHVRLIGSTEDTILVVFTHSKELTQDFCKALLKVLSQGKSSEETEDHPLLSGDLMVLSLDWTSNIPDIVLDNGLQVTCRFKRILADLLYIVHGNMEGPGKPSLAHIRPLLYTSVKVKDVPRLPKDAIYQFLLTDSHVVLLREEGVFHPVPRGSSLLLAIPQFQALKLCRRSDIRCLFVRKDDNCLVVDFTFKSQKTNTREKKIEFRRGSADVCSISNLSSQCDSWKLCFGTSGVSLGTSSDGLQEPITVGDEMWAVFRRYTRFREMHKSLKLKYPELAALEFPPKKLFGNRDERMPTLTAISISANTPSVSSIRSSRRACSSTAATAPDDPTREETSSKKPKGKRKTARWLFLQRESPQK</sequence>
<dbReference type="PANTHER" id="PTHR47194">
    <property type="entry name" value="SORTING NEXIN-29-RELATED"/>
    <property type="match status" value="1"/>
</dbReference>
<dbReference type="AlphaFoldDB" id="A0A7J5YU17"/>
<feature type="compositionally biased region" description="Low complexity" evidence="3">
    <location>
        <begin position="524"/>
        <end position="539"/>
    </location>
</feature>
<comment type="caution">
    <text evidence="6">The sequence shown here is derived from an EMBL/GenBank/DDBJ whole genome shotgun (WGS) entry which is preliminary data.</text>
</comment>
<dbReference type="SUPFAM" id="SSF64268">
    <property type="entry name" value="PX domain"/>
    <property type="match status" value="1"/>
</dbReference>
<keyword evidence="7" id="KW-1185">Reference proteome</keyword>
<evidence type="ECO:0000313" key="7">
    <source>
        <dbReference type="Proteomes" id="UP000518266"/>
    </source>
</evidence>
<dbReference type="PANTHER" id="PTHR47194:SF3">
    <property type="entry name" value="SORTING NEXIN 29"/>
    <property type="match status" value="1"/>
</dbReference>
<feature type="region of interest" description="Disordered" evidence="3">
    <location>
        <begin position="524"/>
        <end position="572"/>
    </location>
</feature>
<dbReference type="Gene3D" id="3.30.1520.10">
    <property type="entry name" value="Phox-like domain"/>
    <property type="match status" value="1"/>
</dbReference>
<dbReference type="EMBL" id="JAAKFY010000009">
    <property type="protein sequence ID" value="KAF3852663.1"/>
    <property type="molecule type" value="Genomic_DNA"/>
</dbReference>
<dbReference type="InterPro" id="IPR036871">
    <property type="entry name" value="PX_dom_sf"/>
</dbReference>